<keyword evidence="8" id="KW-1133">Transmembrane helix</keyword>
<evidence type="ECO:0000256" key="3">
    <source>
        <dbReference type="ARBA" id="ARBA00004721"/>
    </source>
</evidence>
<dbReference type="InterPro" id="IPR036396">
    <property type="entry name" value="Cyt_P450_sf"/>
</dbReference>
<keyword evidence="10 13" id="KW-0408">Iron</keyword>
<sequence length="523" mass="59276">MSFFSIEALLVYATFFWFFWKAFRERVLKSSLDNIPGPPSQSLLKGVFPQFFNPNAWDFHKEIAEKYGSVIRIKALFGANQLFVFDPLAMHHVIVKDQNAYEETRSFAEGNRLAFGPGLLGTYVPTFYNVTYKLKGTFMKKVANGPQEIDILSWMTRTALELIGQSGLGYSFDSLEENSVPHPYSKSIKEYAPTVFKVVFWRTYFLPFLLKIGSPKFYRRLIDFVPWRTLHELRDMSDIMYKTSVEIYESKKAALAAGDEAVSQQIGQGKDILSILMRANMEASEEESLTEEELLAQMSTLTFAAMDTTSGALARTLSILATHQDAQDRLRREIVEAKKLHGELGYDELVSLPYLDAVCRETLRLYPPVSFMPRTTTQDVILPLSKPIRGVDGQEIQKIPLPKDTNVHVGILASNRNPEIWGSDSYEWKPERWLKPLPETVTAAHIPGIYSHLMTFLGGGRACIGFKFSQLEMKVVLAVLIESFRFSPSKKEIFWQMNGIASPVVLDSEEGHHQLPLVVELAA</sequence>
<dbReference type="Proteomes" id="UP000284706">
    <property type="component" value="Unassembled WGS sequence"/>
</dbReference>
<dbReference type="PRINTS" id="PR00385">
    <property type="entry name" value="P450"/>
</dbReference>
<evidence type="ECO:0000256" key="8">
    <source>
        <dbReference type="ARBA" id="ARBA00022989"/>
    </source>
</evidence>
<dbReference type="PANTHER" id="PTHR24305:SF166">
    <property type="entry name" value="CYTOCHROME P450 12A4, MITOCHONDRIAL-RELATED"/>
    <property type="match status" value="1"/>
</dbReference>
<accession>A0A409VGA6</accession>
<comment type="caution">
    <text evidence="14">The sequence shown here is derived from an EMBL/GenBank/DDBJ whole genome shotgun (WGS) entry which is preliminary data.</text>
</comment>
<evidence type="ECO:0000256" key="7">
    <source>
        <dbReference type="ARBA" id="ARBA00022723"/>
    </source>
</evidence>
<name>A0A409VGA6_9AGAR</name>
<keyword evidence="9" id="KW-0560">Oxidoreductase</keyword>
<proteinExistence type="inferred from homology"/>
<dbReference type="InterPro" id="IPR002403">
    <property type="entry name" value="Cyt_P450_E_grp-IV"/>
</dbReference>
<keyword evidence="7 13" id="KW-0479">Metal-binding</keyword>
<dbReference type="AlphaFoldDB" id="A0A409VGA6"/>
<keyword evidence="6" id="KW-0812">Transmembrane</keyword>
<evidence type="ECO:0000256" key="2">
    <source>
        <dbReference type="ARBA" id="ARBA00004370"/>
    </source>
</evidence>
<dbReference type="PANTHER" id="PTHR24305">
    <property type="entry name" value="CYTOCHROME P450"/>
    <property type="match status" value="1"/>
</dbReference>
<comment type="cofactor">
    <cofactor evidence="1 13">
        <name>heme</name>
        <dbReference type="ChEBI" id="CHEBI:30413"/>
    </cofactor>
</comment>
<evidence type="ECO:0000256" key="5">
    <source>
        <dbReference type="ARBA" id="ARBA00022617"/>
    </source>
</evidence>
<dbReference type="InterPro" id="IPR001128">
    <property type="entry name" value="Cyt_P450"/>
</dbReference>
<keyword evidence="11" id="KW-0503">Monooxygenase</keyword>
<dbReference type="InterPro" id="IPR050121">
    <property type="entry name" value="Cytochrome_P450_monoxygenase"/>
</dbReference>
<dbReference type="GO" id="GO:0020037">
    <property type="term" value="F:heme binding"/>
    <property type="evidence" value="ECO:0007669"/>
    <property type="project" value="InterPro"/>
</dbReference>
<dbReference type="GO" id="GO:0016705">
    <property type="term" value="F:oxidoreductase activity, acting on paired donors, with incorporation or reduction of molecular oxygen"/>
    <property type="evidence" value="ECO:0007669"/>
    <property type="project" value="InterPro"/>
</dbReference>
<feature type="binding site" description="axial binding residue" evidence="13">
    <location>
        <position position="463"/>
    </location>
    <ligand>
        <name>heme</name>
        <dbReference type="ChEBI" id="CHEBI:30413"/>
    </ligand>
    <ligandPart>
        <name>Fe</name>
        <dbReference type="ChEBI" id="CHEBI:18248"/>
    </ligandPart>
</feature>
<dbReference type="EMBL" id="NHYE01005656">
    <property type="protein sequence ID" value="PPQ65302.1"/>
    <property type="molecule type" value="Genomic_DNA"/>
</dbReference>
<dbReference type="InParanoid" id="A0A409VGA6"/>
<organism evidence="14 15">
    <name type="scientific">Gymnopilus dilepis</name>
    <dbReference type="NCBI Taxonomy" id="231916"/>
    <lineage>
        <taxon>Eukaryota</taxon>
        <taxon>Fungi</taxon>
        <taxon>Dikarya</taxon>
        <taxon>Basidiomycota</taxon>
        <taxon>Agaricomycotina</taxon>
        <taxon>Agaricomycetes</taxon>
        <taxon>Agaricomycetidae</taxon>
        <taxon>Agaricales</taxon>
        <taxon>Agaricineae</taxon>
        <taxon>Hymenogastraceae</taxon>
        <taxon>Gymnopilus</taxon>
    </lineage>
</organism>
<gene>
    <name evidence="14" type="ORF">CVT26_000262</name>
</gene>
<dbReference type="Gene3D" id="1.10.630.10">
    <property type="entry name" value="Cytochrome P450"/>
    <property type="match status" value="1"/>
</dbReference>
<dbReference type="PRINTS" id="PR00465">
    <property type="entry name" value="EP450IV"/>
</dbReference>
<keyword evidence="12" id="KW-0472">Membrane</keyword>
<evidence type="ECO:0008006" key="16">
    <source>
        <dbReference type="Google" id="ProtNLM"/>
    </source>
</evidence>
<reference evidence="14 15" key="1">
    <citation type="journal article" date="2018" name="Evol. Lett.">
        <title>Horizontal gene cluster transfer increased hallucinogenic mushroom diversity.</title>
        <authorList>
            <person name="Reynolds H.T."/>
            <person name="Vijayakumar V."/>
            <person name="Gluck-Thaler E."/>
            <person name="Korotkin H.B."/>
            <person name="Matheny P.B."/>
            <person name="Slot J.C."/>
        </authorList>
    </citation>
    <scope>NUCLEOTIDE SEQUENCE [LARGE SCALE GENOMIC DNA]</scope>
    <source>
        <strain evidence="14 15">SRW20</strain>
    </source>
</reference>
<evidence type="ECO:0000256" key="13">
    <source>
        <dbReference type="PIRSR" id="PIRSR602403-1"/>
    </source>
</evidence>
<comment type="subcellular location">
    <subcellularLocation>
        <location evidence="2">Membrane</location>
    </subcellularLocation>
</comment>
<dbReference type="GO" id="GO:0005506">
    <property type="term" value="F:iron ion binding"/>
    <property type="evidence" value="ECO:0007669"/>
    <property type="project" value="InterPro"/>
</dbReference>
<evidence type="ECO:0000256" key="4">
    <source>
        <dbReference type="ARBA" id="ARBA00010617"/>
    </source>
</evidence>
<dbReference type="GO" id="GO:0004497">
    <property type="term" value="F:monooxygenase activity"/>
    <property type="evidence" value="ECO:0007669"/>
    <property type="project" value="UniProtKB-KW"/>
</dbReference>
<comment type="similarity">
    <text evidence="4">Belongs to the cytochrome P450 family.</text>
</comment>
<evidence type="ECO:0000313" key="15">
    <source>
        <dbReference type="Proteomes" id="UP000284706"/>
    </source>
</evidence>
<dbReference type="Pfam" id="PF00067">
    <property type="entry name" value="p450"/>
    <property type="match status" value="1"/>
</dbReference>
<evidence type="ECO:0000256" key="9">
    <source>
        <dbReference type="ARBA" id="ARBA00023002"/>
    </source>
</evidence>
<dbReference type="STRING" id="231916.A0A409VGA6"/>
<dbReference type="SUPFAM" id="SSF48264">
    <property type="entry name" value="Cytochrome P450"/>
    <property type="match status" value="1"/>
</dbReference>
<evidence type="ECO:0000256" key="11">
    <source>
        <dbReference type="ARBA" id="ARBA00023033"/>
    </source>
</evidence>
<evidence type="ECO:0000256" key="1">
    <source>
        <dbReference type="ARBA" id="ARBA00001971"/>
    </source>
</evidence>
<comment type="pathway">
    <text evidence="3">Secondary metabolite biosynthesis; terpenoid biosynthesis.</text>
</comment>
<evidence type="ECO:0000256" key="6">
    <source>
        <dbReference type="ARBA" id="ARBA00022692"/>
    </source>
</evidence>
<protein>
    <recommendedName>
        <fullName evidence="16">Cytochrome P450</fullName>
    </recommendedName>
</protein>
<evidence type="ECO:0000313" key="14">
    <source>
        <dbReference type="EMBL" id="PPQ65302.1"/>
    </source>
</evidence>
<keyword evidence="15" id="KW-1185">Reference proteome</keyword>
<evidence type="ECO:0000256" key="12">
    <source>
        <dbReference type="ARBA" id="ARBA00023136"/>
    </source>
</evidence>
<dbReference type="GO" id="GO:0016020">
    <property type="term" value="C:membrane"/>
    <property type="evidence" value="ECO:0007669"/>
    <property type="project" value="UniProtKB-SubCell"/>
</dbReference>
<dbReference type="OrthoDB" id="1470350at2759"/>
<keyword evidence="5 13" id="KW-0349">Heme</keyword>
<evidence type="ECO:0000256" key="10">
    <source>
        <dbReference type="ARBA" id="ARBA00023004"/>
    </source>
</evidence>